<feature type="region of interest" description="Disordered" evidence="1">
    <location>
        <begin position="114"/>
        <end position="145"/>
    </location>
</feature>
<feature type="domain" description="Bacterial Ig-like" evidence="3">
    <location>
        <begin position="810"/>
        <end position="897"/>
    </location>
</feature>
<feature type="compositionally biased region" description="Gly residues" evidence="1">
    <location>
        <begin position="126"/>
        <end position="135"/>
    </location>
</feature>
<evidence type="ECO:0000259" key="3">
    <source>
        <dbReference type="Pfam" id="PF16640"/>
    </source>
</evidence>
<protein>
    <submittedName>
        <fullName evidence="4">Ig-like domain repeat protein</fullName>
    </submittedName>
</protein>
<feature type="compositionally biased region" description="Gly residues" evidence="1">
    <location>
        <begin position="235"/>
        <end position="264"/>
    </location>
</feature>
<dbReference type="EMBL" id="JAGDYM010000010">
    <property type="protein sequence ID" value="MBO1902055.1"/>
    <property type="molecule type" value="Genomic_DNA"/>
</dbReference>
<reference evidence="4" key="1">
    <citation type="submission" date="2021-03" db="EMBL/GenBank/DDBJ databases">
        <title>Leucobacter chromiisoli sp. nov., isolated from chromium-containing soil of chemical plant.</title>
        <authorList>
            <person name="Xu Z."/>
        </authorList>
    </citation>
    <scope>NUCLEOTIDE SEQUENCE</scope>
    <source>
        <strain evidence="4">S27</strain>
    </source>
</reference>
<evidence type="ECO:0000313" key="4">
    <source>
        <dbReference type="EMBL" id="MBO1902055.1"/>
    </source>
</evidence>
<feature type="domain" description="Bacterial Ig-like" evidence="3">
    <location>
        <begin position="1204"/>
        <end position="1292"/>
    </location>
</feature>
<name>A0A939MLD4_9MICO</name>
<dbReference type="Proteomes" id="UP000664382">
    <property type="component" value="Unassembled WGS sequence"/>
</dbReference>
<evidence type="ECO:0000256" key="2">
    <source>
        <dbReference type="SAM" id="SignalP"/>
    </source>
</evidence>
<dbReference type="Gene3D" id="2.60.40.10">
    <property type="entry name" value="Immunoglobulins"/>
    <property type="match status" value="11"/>
</dbReference>
<proteinExistence type="predicted"/>
<sequence length="1600" mass="160505">MNDTMRLVQRRVRRGISLGAIGALLAGTLTAVGAVSAQAATLQTTITENGSYTVPDGVSEVTFSLYGGAGGSGYGNSYGGAGGAGGRGGVTTISVPVAAGDVFDIRVGKRGDNAGNQYGASPGAGDPAGGGGGNGTPDLLAPGASGVGGGGGGGATTLAVSGGSALAVAGGGGGGGGASIELLGAFAFNGGDGGDAAQDGSPGRNGTDVLYDRVGRVGGGETDDQRGADAPTAPLGGGGSGGGGGGHAKGGGGKNPLLGAGSGSGGAGGTNWVAAGYTSSTGLGPVGQNGYVIVTAEQVLQPGVAVSPASTALVHGELSSVSATVTESGAALDDGRVRFTAVPAVGTDDEIDLGTRDLDATGSASVDFRLDTGTYRIRADFLPNDPAEYASATALGDAITVAQGATGTSISVPHSSGRLGDPVELSARVLPQSPSSGVPTGEIQFLLDSGSGEQELGAAQQIDANGRATLTVDSLPVGANSVLARYLGDASFLGSDSGTATVVVNQSEASIEVVSLHNPTEVGEEAVFRATVSAADGPTPTGLVEFFSEDGSLGTVALSPAGIANLRTTGLPKGHRHIWAVYAGDDHYEWAISLDVVQAVNPGETRVLLSSDRNPAVGGEDVVLTAEVEHSGDGAGTIGGEVQFFADGVALDAPVALTGQTATKTVSDLEPGSHTITAQYLGNADSAESFSTALTQVVHAASTETLLTTSASPITIGQGVTFTGTVVDRDGAPVASGRIQFLNGGVAVGTPQAVNASGTATFTLVPGDLAVGQHHLTARFLGTPDHDASESPVLIQQVNDLAASRVVLHSSQSPSIVGGPVTFTATVEPQQGSGTPSGSVRFYADGASLGDPVALSAGKAELSDVTTLEAGTRLITAEYLGDSGYARSLSPALPQVVEAVATRVQVESDGSPSQLGADVTFTASVIDNVGDPVAVGKVQFFNGSAALGAPVALAADGTASVVAEELAAGDHQITARFLGSGAFPASVSPVLTHRVSDRKAVAVTVGSSASPSRAGAAVDLTARVQPATGSGAAPTGKVQFLVDGIAHGSQIELVSGEATLSTDRLPAGTLSITAAYLGDARFLPGISDPLLQRIEAAETRVEVSSSDSPIRVGLPVTFRAEVSAADSSAPVPSGRVQFYRGDTALGGTQALDASGAAELTRDDLAVGTHEITARYLGDALFDGSRSEIFRQVVKDREATETTLSASVSPSRAGEDVTFTAHVQRETTPSASTPSGFVQFFQDGIALGNRQPLDGSGHAALTTSDLPVGALGITAAYLGDDDHARSTSPELRHRVKENSTAVSFRASKARSVRSEKVTFSVTVTTVEASAPVPAGQVRLQVNGRLVGNPATLQSDGTATLSYGSLPVGESNVSIVYAADAQQRFESSVSETLRFTVVKTPYSAVITTPKKTVDAGGRISVIARLTSTGGPSAVAAGTVQFYANNRPVGGKVRVATTGRSSARLILNNGLRAGKYAITARYTPANPSLNQTARSNRINIRVKSNPVRISAKAEKRTVRAGAQVAVAGRVTTEHRVGQRIGGRISVYKNGKRIGRAHIGANGKFAFFAKLKAGRYGLVLKHEPRESSNLARGASKVVRVTVRG</sequence>
<feature type="domain" description="Bacterial Ig-like" evidence="3">
    <location>
        <begin position="908"/>
        <end position="995"/>
    </location>
</feature>
<feature type="domain" description="Bacterial Ig-like" evidence="3">
    <location>
        <begin position="518"/>
        <end position="600"/>
    </location>
</feature>
<feature type="region of interest" description="Disordered" evidence="1">
    <location>
        <begin position="194"/>
        <end position="264"/>
    </location>
</feature>
<evidence type="ECO:0000313" key="5">
    <source>
        <dbReference type="Proteomes" id="UP000664382"/>
    </source>
</evidence>
<feature type="domain" description="Bacterial Ig-like" evidence="3">
    <location>
        <begin position="415"/>
        <end position="505"/>
    </location>
</feature>
<feature type="chain" id="PRO_5037297808" evidence="2">
    <location>
        <begin position="40"/>
        <end position="1600"/>
    </location>
</feature>
<dbReference type="RefSeq" id="WP_208097824.1">
    <property type="nucleotide sequence ID" value="NZ_JAGDYM010000010.1"/>
</dbReference>
<feature type="domain" description="Bacterial Ig-like" evidence="3">
    <location>
        <begin position="1310"/>
        <end position="1395"/>
    </location>
</feature>
<feature type="domain" description="Bacterial Ig-like" evidence="3">
    <location>
        <begin position="1104"/>
        <end position="1191"/>
    </location>
</feature>
<dbReference type="Pfam" id="PF16640">
    <property type="entry name" value="Big_3_5"/>
    <property type="match status" value="10"/>
</dbReference>
<gene>
    <name evidence="4" type="ORF">J4H92_08860</name>
</gene>
<keyword evidence="5" id="KW-1185">Reference proteome</keyword>
<keyword evidence="2" id="KW-0732">Signal</keyword>
<feature type="domain" description="Bacterial Ig-like" evidence="3">
    <location>
        <begin position="610"/>
        <end position="698"/>
    </location>
</feature>
<evidence type="ECO:0000256" key="1">
    <source>
        <dbReference type="SAM" id="MobiDB-lite"/>
    </source>
</evidence>
<comment type="caution">
    <text evidence="4">The sequence shown here is derived from an EMBL/GenBank/DDBJ whole genome shotgun (WGS) entry which is preliminary data.</text>
</comment>
<feature type="domain" description="Bacterial Ig-like" evidence="3">
    <location>
        <begin position="707"/>
        <end position="799"/>
    </location>
</feature>
<feature type="domain" description="Bacterial Ig-like" evidence="3">
    <location>
        <begin position="1007"/>
        <end position="1088"/>
    </location>
</feature>
<accession>A0A939MLD4</accession>
<dbReference type="InterPro" id="IPR013783">
    <property type="entry name" value="Ig-like_fold"/>
</dbReference>
<feature type="signal peptide" evidence="2">
    <location>
        <begin position="1"/>
        <end position="39"/>
    </location>
</feature>
<dbReference type="InterPro" id="IPR032109">
    <property type="entry name" value="Big_3_5"/>
</dbReference>
<organism evidence="4 5">
    <name type="scientific">Leucobacter weissii</name>
    <dbReference type="NCBI Taxonomy" id="1983706"/>
    <lineage>
        <taxon>Bacteria</taxon>
        <taxon>Bacillati</taxon>
        <taxon>Actinomycetota</taxon>
        <taxon>Actinomycetes</taxon>
        <taxon>Micrococcales</taxon>
        <taxon>Microbacteriaceae</taxon>
        <taxon>Leucobacter</taxon>
    </lineage>
</organism>
<dbReference type="GO" id="GO:0005975">
    <property type="term" value="P:carbohydrate metabolic process"/>
    <property type="evidence" value="ECO:0007669"/>
    <property type="project" value="UniProtKB-ARBA"/>
</dbReference>